<dbReference type="InterPro" id="IPR011990">
    <property type="entry name" value="TPR-like_helical_dom_sf"/>
</dbReference>
<reference evidence="3 4" key="1">
    <citation type="submission" date="2015-07" db="EMBL/GenBank/DDBJ databases">
        <title>Genome analysis of myxobacterium Chondromyces crocatus Cm c5 reveals a high potential for natural compound synthesis and the genetic basis for the loss of fruiting body formation.</title>
        <authorList>
            <person name="Zaburannyi N."/>
            <person name="Bunk B."/>
            <person name="Maier J."/>
            <person name="Overmann J."/>
            <person name="Mueller R."/>
        </authorList>
    </citation>
    <scope>NUCLEOTIDE SEQUENCE [LARGE SCALE GENOMIC DNA]</scope>
    <source>
        <strain evidence="3 4">Cm c5</strain>
    </source>
</reference>
<keyword evidence="2" id="KW-0472">Membrane</keyword>
<evidence type="ECO:0000313" key="4">
    <source>
        <dbReference type="Proteomes" id="UP000067626"/>
    </source>
</evidence>
<feature type="compositionally biased region" description="Low complexity" evidence="1">
    <location>
        <begin position="217"/>
        <end position="232"/>
    </location>
</feature>
<organism evidence="3 4">
    <name type="scientific">Chondromyces crocatus</name>
    <dbReference type="NCBI Taxonomy" id="52"/>
    <lineage>
        <taxon>Bacteria</taxon>
        <taxon>Pseudomonadati</taxon>
        <taxon>Myxococcota</taxon>
        <taxon>Polyangia</taxon>
        <taxon>Polyangiales</taxon>
        <taxon>Polyangiaceae</taxon>
        <taxon>Chondromyces</taxon>
    </lineage>
</organism>
<protein>
    <recommendedName>
        <fullName evidence="5">PEGA domain-containing protein</fullName>
    </recommendedName>
</protein>
<feature type="compositionally biased region" description="Low complexity" evidence="1">
    <location>
        <begin position="1"/>
        <end position="13"/>
    </location>
</feature>
<dbReference type="Proteomes" id="UP000067626">
    <property type="component" value="Chromosome"/>
</dbReference>
<dbReference type="EMBL" id="CP012159">
    <property type="protein sequence ID" value="AKT43734.1"/>
    <property type="molecule type" value="Genomic_DNA"/>
</dbReference>
<evidence type="ECO:0000256" key="2">
    <source>
        <dbReference type="SAM" id="Phobius"/>
    </source>
</evidence>
<sequence length="360" mass="36605">MTEPTHPMTEPTPCRSERARESTRSRRGPFIAAALFTGLCLATVPAAAQPAERSATTRDPAAAEALFQAAKSDAAKGDWDAACAKLRQSQDLDPAPGTAFKLAECEEQRSRIATAWALYGEVEQRLGAEDPRRELVRARISALEPRVPHLTLRAAVGAPADMSVLRDGVPLSSSALGLSLPIDPGPHTVVVRAPGRPERTFEVSLAEGEKKELELAPAAAEASSAPGEVSVVGGPGGPGETPASGGSSGLRTAGFISLGVGVAGAVLAGVTGGMLLSRDGQLKEACPAQRCTAEGVEIRDGSDGLFIANYVGWGLGIAGVGAGTVMLLLSGGKAAPTQAKVSFGATPLPGGGAALMSGRF</sequence>
<evidence type="ECO:0000256" key="1">
    <source>
        <dbReference type="SAM" id="MobiDB-lite"/>
    </source>
</evidence>
<name>A0A0K1ESG3_CHOCO</name>
<dbReference type="Gene3D" id="1.25.40.10">
    <property type="entry name" value="Tetratricopeptide repeat domain"/>
    <property type="match status" value="1"/>
</dbReference>
<accession>A0A0K1ESG3</accession>
<feature type="transmembrane region" description="Helical" evidence="2">
    <location>
        <begin position="255"/>
        <end position="275"/>
    </location>
</feature>
<feature type="region of interest" description="Disordered" evidence="1">
    <location>
        <begin position="1"/>
        <end position="26"/>
    </location>
</feature>
<evidence type="ECO:0000313" key="3">
    <source>
        <dbReference type="EMBL" id="AKT43734.1"/>
    </source>
</evidence>
<feature type="compositionally biased region" description="Basic and acidic residues" evidence="1">
    <location>
        <begin position="15"/>
        <end position="24"/>
    </location>
</feature>
<keyword evidence="4" id="KW-1185">Reference proteome</keyword>
<keyword evidence="2" id="KW-0812">Transmembrane</keyword>
<feature type="region of interest" description="Disordered" evidence="1">
    <location>
        <begin position="217"/>
        <end position="248"/>
    </location>
</feature>
<gene>
    <name evidence="3" type="ORF">CMC5_079690</name>
</gene>
<feature type="transmembrane region" description="Helical" evidence="2">
    <location>
        <begin position="310"/>
        <end position="330"/>
    </location>
</feature>
<proteinExistence type="predicted"/>
<dbReference type="KEGG" id="ccro:CMC5_079690"/>
<keyword evidence="2" id="KW-1133">Transmembrane helix</keyword>
<dbReference type="STRING" id="52.CMC5_079690"/>
<dbReference type="AlphaFoldDB" id="A0A0K1ESG3"/>
<evidence type="ECO:0008006" key="5">
    <source>
        <dbReference type="Google" id="ProtNLM"/>
    </source>
</evidence>